<evidence type="ECO:0000313" key="1">
    <source>
        <dbReference type="EMBL" id="SHI11460.1"/>
    </source>
</evidence>
<organism evidence="1 2">
    <name type="scientific">Clostridium intestinale DSM 6191</name>
    <dbReference type="NCBI Taxonomy" id="1121320"/>
    <lineage>
        <taxon>Bacteria</taxon>
        <taxon>Bacillati</taxon>
        <taxon>Bacillota</taxon>
        <taxon>Clostridia</taxon>
        <taxon>Eubacteriales</taxon>
        <taxon>Clostridiaceae</taxon>
        <taxon>Clostridium</taxon>
    </lineage>
</organism>
<dbReference type="Proteomes" id="UP000184241">
    <property type="component" value="Unassembled WGS sequence"/>
</dbReference>
<sequence length="76" mass="8986">MNIYYLNLTLYGNKILSVKKENSFIFEKFKLIKDDSVVKAFNGAKNRSYSIDVCIQKETIAIIYHNDLFSLYNYFN</sequence>
<name>A0A1M5YHE9_9CLOT</name>
<gene>
    <name evidence="1" type="ORF">SAMN02745941_02002</name>
</gene>
<dbReference type="AlphaFoldDB" id="A0A1M5YHE9"/>
<evidence type="ECO:0000313" key="2">
    <source>
        <dbReference type="Proteomes" id="UP000184241"/>
    </source>
</evidence>
<proteinExistence type="predicted"/>
<accession>A0A1M5YHE9</accession>
<dbReference type="EMBL" id="FQXU01000006">
    <property type="protein sequence ID" value="SHI11460.1"/>
    <property type="molecule type" value="Genomic_DNA"/>
</dbReference>
<reference evidence="1 2" key="1">
    <citation type="submission" date="2016-11" db="EMBL/GenBank/DDBJ databases">
        <authorList>
            <person name="Jaros S."/>
            <person name="Januszkiewicz K."/>
            <person name="Wedrychowicz H."/>
        </authorList>
    </citation>
    <scope>NUCLEOTIDE SEQUENCE [LARGE SCALE GENOMIC DNA]</scope>
    <source>
        <strain evidence="1 2">DSM 6191</strain>
    </source>
</reference>
<protein>
    <submittedName>
        <fullName evidence="1">Uncharacterized protein</fullName>
    </submittedName>
</protein>